<organism evidence="1 2">
    <name type="scientific">Trifolium medium</name>
    <dbReference type="NCBI Taxonomy" id="97028"/>
    <lineage>
        <taxon>Eukaryota</taxon>
        <taxon>Viridiplantae</taxon>
        <taxon>Streptophyta</taxon>
        <taxon>Embryophyta</taxon>
        <taxon>Tracheophyta</taxon>
        <taxon>Spermatophyta</taxon>
        <taxon>Magnoliopsida</taxon>
        <taxon>eudicotyledons</taxon>
        <taxon>Gunneridae</taxon>
        <taxon>Pentapetalae</taxon>
        <taxon>rosids</taxon>
        <taxon>fabids</taxon>
        <taxon>Fabales</taxon>
        <taxon>Fabaceae</taxon>
        <taxon>Papilionoideae</taxon>
        <taxon>50 kb inversion clade</taxon>
        <taxon>NPAAA clade</taxon>
        <taxon>Hologalegina</taxon>
        <taxon>IRL clade</taxon>
        <taxon>Trifolieae</taxon>
        <taxon>Trifolium</taxon>
    </lineage>
</organism>
<accession>A0A392QK06</accession>
<reference evidence="1 2" key="1">
    <citation type="journal article" date="2018" name="Front. Plant Sci.">
        <title>Red Clover (Trifolium pratense) and Zigzag Clover (T. medium) - A Picture of Genomic Similarities and Differences.</title>
        <authorList>
            <person name="Dluhosova J."/>
            <person name="Istvanek J."/>
            <person name="Nedelnik J."/>
            <person name="Repkova J."/>
        </authorList>
    </citation>
    <scope>NUCLEOTIDE SEQUENCE [LARGE SCALE GENOMIC DNA]</scope>
    <source>
        <strain evidence="2">cv. 10/8</strain>
        <tissue evidence="1">Leaf</tissue>
    </source>
</reference>
<comment type="caution">
    <text evidence="1">The sequence shown here is derived from an EMBL/GenBank/DDBJ whole genome shotgun (WGS) entry which is preliminary data.</text>
</comment>
<dbReference type="AlphaFoldDB" id="A0A392QK06"/>
<evidence type="ECO:0000313" key="1">
    <source>
        <dbReference type="EMBL" id="MCI24528.1"/>
    </source>
</evidence>
<dbReference type="Proteomes" id="UP000265520">
    <property type="component" value="Unassembled WGS sequence"/>
</dbReference>
<keyword evidence="2" id="KW-1185">Reference proteome</keyword>
<sequence>MVVFGGIPASGNAPVAELRSIGRGSDNESERESKSIEVSVEVREGYCVEYSLY</sequence>
<protein>
    <submittedName>
        <fullName evidence="1">Uncharacterized protein</fullName>
    </submittedName>
</protein>
<proteinExistence type="predicted"/>
<evidence type="ECO:0000313" key="2">
    <source>
        <dbReference type="Proteomes" id="UP000265520"/>
    </source>
</evidence>
<name>A0A392QK06_9FABA</name>
<dbReference type="EMBL" id="LXQA010141994">
    <property type="protein sequence ID" value="MCI24528.1"/>
    <property type="molecule type" value="Genomic_DNA"/>
</dbReference>